<dbReference type="InterPro" id="IPR051171">
    <property type="entry name" value="CaCA"/>
</dbReference>
<dbReference type="GO" id="GO:0042383">
    <property type="term" value="C:sarcolemma"/>
    <property type="evidence" value="ECO:0007669"/>
    <property type="project" value="TreeGrafter"/>
</dbReference>
<keyword evidence="5 6" id="KW-0472">Membrane</keyword>
<sequence>MSTESYNSTTVSCQRFKCSGRGLILPFGIEACMSIQLRAVLYFIFLLYLFLGIAIIADIFMSAIETITSRKQKIRYPDPGEKDKYLTVEVRLWNDTVANLTLMALGSSSPEILLSIIEIVGNRFEAGELGPGTSNPLIQCERVRFEHISIQLDVGASIPKQSKKKAFQMKFNNL</sequence>
<reference evidence="8" key="1">
    <citation type="submission" date="2021-02" db="EMBL/GenBank/DDBJ databases">
        <authorList>
            <person name="Nowell W R."/>
        </authorList>
    </citation>
    <scope>NUCLEOTIDE SEQUENCE</scope>
</reference>
<keyword evidence="4" id="KW-0813">Transport</keyword>
<evidence type="ECO:0000313" key="8">
    <source>
        <dbReference type="EMBL" id="CAF3910895.1"/>
    </source>
</evidence>
<evidence type="ECO:0000256" key="5">
    <source>
        <dbReference type="ARBA" id="ARBA00023136"/>
    </source>
</evidence>
<evidence type="ECO:0000256" key="1">
    <source>
        <dbReference type="ARBA" id="ARBA00004141"/>
    </source>
</evidence>
<keyword evidence="9" id="KW-1185">Reference proteome</keyword>
<evidence type="ECO:0000259" key="7">
    <source>
        <dbReference type="Pfam" id="PF01699"/>
    </source>
</evidence>
<evidence type="ECO:0000256" key="4">
    <source>
        <dbReference type="ARBA" id="ARBA00023065"/>
    </source>
</evidence>
<feature type="domain" description="Sodium/calcium exchanger membrane region" evidence="7">
    <location>
        <begin position="42"/>
        <end position="123"/>
    </location>
</feature>
<evidence type="ECO:0000313" key="9">
    <source>
        <dbReference type="Proteomes" id="UP000663866"/>
    </source>
</evidence>
<keyword evidence="4" id="KW-0406">Ion transport</keyword>
<dbReference type="AlphaFoldDB" id="A0A819IEV2"/>
<keyword evidence="3 6" id="KW-1133">Transmembrane helix</keyword>
<dbReference type="GO" id="GO:0098794">
    <property type="term" value="C:postsynapse"/>
    <property type="evidence" value="ECO:0007669"/>
    <property type="project" value="TreeGrafter"/>
</dbReference>
<dbReference type="InterPro" id="IPR004837">
    <property type="entry name" value="NaCa_Exmemb"/>
</dbReference>
<keyword evidence="2 6" id="KW-0812">Transmembrane</keyword>
<organism evidence="8 9">
    <name type="scientific">Rotaria magnacalcarata</name>
    <dbReference type="NCBI Taxonomy" id="392030"/>
    <lineage>
        <taxon>Eukaryota</taxon>
        <taxon>Metazoa</taxon>
        <taxon>Spiralia</taxon>
        <taxon>Gnathifera</taxon>
        <taxon>Rotifera</taxon>
        <taxon>Eurotatoria</taxon>
        <taxon>Bdelloidea</taxon>
        <taxon>Philodinida</taxon>
        <taxon>Philodinidae</taxon>
        <taxon>Rotaria</taxon>
    </lineage>
</organism>
<dbReference type="EMBL" id="CAJOBG010001257">
    <property type="protein sequence ID" value="CAF3910895.1"/>
    <property type="molecule type" value="Genomic_DNA"/>
</dbReference>
<gene>
    <name evidence="8" type="ORF">OVN521_LOCUS10031</name>
</gene>
<dbReference type="GO" id="GO:0005432">
    <property type="term" value="F:calcium:sodium antiporter activity"/>
    <property type="evidence" value="ECO:0007669"/>
    <property type="project" value="TreeGrafter"/>
</dbReference>
<dbReference type="GO" id="GO:0098703">
    <property type="term" value="P:calcium ion import across plasma membrane"/>
    <property type="evidence" value="ECO:0007669"/>
    <property type="project" value="TreeGrafter"/>
</dbReference>
<dbReference type="GO" id="GO:0030424">
    <property type="term" value="C:axon"/>
    <property type="evidence" value="ECO:0007669"/>
    <property type="project" value="TreeGrafter"/>
</dbReference>
<protein>
    <recommendedName>
        <fullName evidence="7">Sodium/calcium exchanger membrane region domain-containing protein</fullName>
    </recommendedName>
</protein>
<evidence type="ECO:0000256" key="2">
    <source>
        <dbReference type="ARBA" id="ARBA00022692"/>
    </source>
</evidence>
<evidence type="ECO:0000256" key="3">
    <source>
        <dbReference type="ARBA" id="ARBA00022989"/>
    </source>
</evidence>
<dbReference type="Pfam" id="PF01699">
    <property type="entry name" value="Na_Ca_ex"/>
    <property type="match status" value="1"/>
</dbReference>
<comment type="subcellular location">
    <subcellularLocation>
        <location evidence="1">Membrane</location>
        <topology evidence="1">Multi-pass membrane protein</topology>
    </subcellularLocation>
</comment>
<comment type="caution">
    <text evidence="8">The sequence shown here is derived from an EMBL/GenBank/DDBJ whole genome shotgun (WGS) entry which is preliminary data.</text>
</comment>
<name>A0A819IEV2_9BILA</name>
<dbReference type="PANTHER" id="PTHR11878:SF65">
    <property type="entry name" value="NA_CA-EXCHANGE PROTEIN, ISOFORM G"/>
    <property type="match status" value="1"/>
</dbReference>
<dbReference type="PANTHER" id="PTHR11878">
    <property type="entry name" value="SODIUM/CALCIUM EXCHANGER"/>
    <property type="match status" value="1"/>
</dbReference>
<dbReference type="Proteomes" id="UP000663866">
    <property type="component" value="Unassembled WGS sequence"/>
</dbReference>
<accession>A0A819IEV2</accession>
<feature type="transmembrane region" description="Helical" evidence="6">
    <location>
        <begin position="40"/>
        <end position="64"/>
    </location>
</feature>
<evidence type="ECO:0000256" key="6">
    <source>
        <dbReference type="SAM" id="Phobius"/>
    </source>
</evidence>
<proteinExistence type="predicted"/>